<dbReference type="PANTHER" id="PTHR43817:SF1">
    <property type="entry name" value="HYDROLASE, FAMILY 43, PUTATIVE (AFU_ORTHOLOGUE AFUA_3G01660)-RELATED"/>
    <property type="match status" value="1"/>
</dbReference>
<dbReference type="SUPFAM" id="SSF49785">
    <property type="entry name" value="Galactose-binding domain-like"/>
    <property type="match status" value="1"/>
</dbReference>
<reference evidence="3" key="1">
    <citation type="submission" date="2019-03" db="EMBL/GenBank/DDBJ databases">
        <title>Single cell metagenomics reveals metabolic interactions within the superorganism composed of flagellate Streblomastix strix and complex community of Bacteroidetes bacteria on its surface.</title>
        <authorList>
            <person name="Treitli S.C."/>
            <person name="Kolisko M."/>
            <person name="Husnik F."/>
            <person name="Keeling P."/>
            <person name="Hampl V."/>
        </authorList>
    </citation>
    <scope>NUCLEOTIDE SEQUENCE</scope>
    <source>
        <strain evidence="3">STM</strain>
    </source>
</reference>
<dbReference type="GO" id="GO:0005975">
    <property type="term" value="P:carbohydrate metabolic process"/>
    <property type="evidence" value="ECO:0007669"/>
    <property type="project" value="InterPro"/>
</dbReference>
<dbReference type="EMBL" id="SNRY01000409">
    <property type="protein sequence ID" value="KAA6341148.1"/>
    <property type="molecule type" value="Genomic_DNA"/>
</dbReference>
<evidence type="ECO:0000313" key="3">
    <source>
        <dbReference type="EMBL" id="KAA6341148.1"/>
    </source>
</evidence>
<evidence type="ECO:0000256" key="2">
    <source>
        <dbReference type="ARBA" id="ARBA00022801"/>
    </source>
</evidence>
<gene>
    <name evidence="3" type="ORF">EZS27_011034</name>
</gene>
<organism evidence="3">
    <name type="scientific">termite gut metagenome</name>
    <dbReference type="NCBI Taxonomy" id="433724"/>
    <lineage>
        <taxon>unclassified sequences</taxon>
        <taxon>metagenomes</taxon>
        <taxon>organismal metagenomes</taxon>
    </lineage>
</organism>
<comment type="caution">
    <text evidence="3">The sequence shown here is derived from an EMBL/GenBank/DDBJ whole genome shotgun (WGS) entry which is preliminary data.</text>
</comment>
<dbReference type="PANTHER" id="PTHR43817">
    <property type="entry name" value="GLYCOSYL HYDROLASE"/>
    <property type="match status" value="1"/>
</dbReference>
<dbReference type="AlphaFoldDB" id="A0A5J4S5P5"/>
<protein>
    <submittedName>
        <fullName evidence="3">Uncharacterized protein</fullName>
    </submittedName>
</protein>
<dbReference type="Gene3D" id="2.60.120.260">
    <property type="entry name" value="Galactose-binding domain-like"/>
    <property type="match status" value="1"/>
</dbReference>
<sequence length="1029" mass="115206">MKKLLFILCLLLVGYTGCHEPVADSIPERITMTDMEAGFQTPPDEAKPRVFWWWLRGNISREGILSDLTEMKKVGIKGAIVFDAGSSSFYTGGKMTYSNAVLLTPSGPGFMSDEWRKLFVYACQVADSLDLELSMNITSGWNDGGPWVTPEYASKKLVWSEFRVKGPVRLSEKLPLPQGLLKTGDDQESFYRNVAVLAVKQTPNSKMVSPLENINIKAVHSIGIPKTTNGLGYDWEIFMKEEPLIEGDCNGRLSDVIDISDRVDADGNITWDAPEGDYLILRFGYTGTGIRVSTHSPGGGGLAIDYMSLAATKLQYEHTAAIIFKDLAETGVHSLKYLHDDSWELGAANWTEGMEEEFNEANGYDMRRYLPVIAGQVIENRDVSNRFLYDLRRTIADLIWKNHYVCLHTMAHADGVQVHPEGGGPHPAPIDALKNVGVNDVPMGEFWLRAATHRITPADRLYVKQPASAAHTYGKRYVQAEGPTSIGPHWEEDFAYMKPTLDRVYCEGLNRLVIHTFTHSPREAGIPGNEYFAGTHFNPNVTWWHQAPAFLTWNSRVSFLLAQGLFVADVCYYYGDNTPNQVPFKHVDENLGEGYDYDVCNTDVLLNRMTVRNGRLCLPDGMSYKVLVLPERVGMKPEVAAKIEQLVSDGATVVGPKPQTSTGLRGGEKAKVEVEKIADRLWGSEPTAGSHRYGKGEVYTGISVRQVLQAKDIQPDFICESRKPEALIDYIHRQTTEADIYYVANRNDRSEYIVATFRTEGKTPELWCPETGDITDLSVYKTEAGRIRLPLMLEPFGSIFVVFRKSAVEHYESLALNGTSYFPELPQDTVLMPAPYIPYLDGKLLFTSVGNYTLTTSKGKVRQIPISTLQAIEITPPWEVSFDPDWGGPKHIQFDSLTLWNTHLCPTVRYYSGTAGYANTFILNGTSRQRVYLSLGQVYNMAEVYVNEKSAGVWWQPPFEHDITALLKPGENKLRINVVNLWANRLIGDAGRPENERLTHTNVVKFTPETPLLPSGLKGPVELKIYPFE</sequence>
<accession>A0A5J4S5P5</accession>
<dbReference type="NCBIfam" id="NF045579">
    <property type="entry name" value="rhamnoside_JR"/>
    <property type="match status" value="1"/>
</dbReference>
<keyword evidence="1" id="KW-0732">Signal</keyword>
<name>A0A5J4S5P5_9ZZZZ</name>
<dbReference type="Pfam" id="PF17132">
    <property type="entry name" value="Glyco_hydro_106"/>
    <property type="match status" value="1"/>
</dbReference>
<dbReference type="GO" id="GO:0004553">
    <property type="term" value="F:hydrolase activity, hydrolyzing O-glycosyl compounds"/>
    <property type="evidence" value="ECO:0007669"/>
    <property type="project" value="InterPro"/>
</dbReference>
<proteinExistence type="predicted"/>
<dbReference type="InterPro" id="IPR008979">
    <property type="entry name" value="Galactose-bd-like_sf"/>
</dbReference>
<keyword evidence="2" id="KW-0378">Hydrolase</keyword>
<evidence type="ECO:0000256" key="1">
    <source>
        <dbReference type="ARBA" id="ARBA00022729"/>
    </source>
</evidence>